<dbReference type="EMBL" id="FCOI02000009">
    <property type="protein sequence ID" value="SAK62475.1"/>
    <property type="molecule type" value="Genomic_DNA"/>
</dbReference>
<evidence type="ECO:0000313" key="2">
    <source>
        <dbReference type="Proteomes" id="UP000054624"/>
    </source>
</evidence>
<gene>
    <name evidence="1" type="ORF">AWB76_03252</name>
</gene>
<evidence type="ECO:0000313" key="1">
    <source>
        <dbReference type="EMBL" id="SAK62475.1"/>
    </source>
</evidence>
<protein>
    <submittedName>
        <fullName evidence="1">Uncharacterized protein</fullName>
    </submittedName>
</protein>
<sequence>MTIGYKQLRELAVALPDEIDSLRCNGAVTRRFARGARARGG</sequence>
<dbReference type="RefSeq" id="WP_279616410.1">
    <property type="nucleotide sequence ID" value="NZ_FCOI02000009.1"/>
</dbReference>
<organism evidence="1 2">
    <name type="scientific">Caballeronia temeraria</name>
    <dbReference type="NCBI Taxonomy" id="1777137"/>
    <lineage>
        <taxon>Bacteria</taxon>
        <taxon>Pseudomonadati</taxon>
        <taxon>Pseudomonadota</taxon>
        <taxon>Betaproteobacteria</taxon>
        <taxon>Burkholderiales</taxon>
        <taxon>Burkholderiaceae</taxon>
        <taxon>Caballeronia</taxon>
    </lineage>
</organism>
<keyword evidence="2" id="KW-1185">Reference proteome</keyword>
<accession>A0A158AXH8</accession>
<proteinExistence type="predicted"/>
<name>A0A158AXH8_9BURK</name>
<dbReference type="AlphaFoldDB" id="A0A158AXH8"/>
<reference evidence="2" key="1">
    <citation type="submission" date="2016-01" db="EMBL/GenBank/DDBJ databases">
        <authorList>
            <person name="Peeters Charlotte."/>
        </authorList>
    </citation>
    <scope>NUCLEOTIDE SEQUENCE [LARGE SCALE GENOMIC DNA]</scope>
</reference>
<dbReference type="Proteomes" id="UP000054624">
    <property type="component" value="Unassembled WGS sequence"/>
</dbReference>